<dbReference type="EMBL" id="JADOUA010000001">
    <property type="protein sequence ID" value="MBG6093036.1"/>
    <property type="molecule type" value="Genomic_DNA"/>
</dbReference>
<feature type="region of interest" description="Disordered" evidence="1">
    <location>
        <begin position="55"/>
        <end position="106"/>
    </location>
</feature>
<accession>A0A931GRN3</accession>
<feature type="transmembrane region" description="Helical" evidence="2">
    <location>
        <begin position="30"/>
        <end position="49"/>
    </location>
</feature>
<evidence type="ECO:0000256" key="1">
    <source>
        <dbReference type="SAM" id="MobiDB-lite"/>
    </source>
</evidence>
<dbReference type="AlphaFoldDB" id="A0A931GRN3"/>
<reference evidence="3" key="1">
    <citation type="submission" date="2020-11" db="EMBL/GenBank/DDBJ databases">
        <title>Sequencing the genomes of 1000 actinobacteria strains.</title>
        <authorList>
            <person name="Klenk H.-P."/>
        </authorList>
    </citation>
    <scope>NUCLEOTIDE SEQUENCE</scope>
    <source>
        <strain evidence="3">DSM 43175</strain>
    </source>
</reference>
<evidence type="ECO:0000313" key="4">
    <source>
        <dbReference type="Proteomes" id="UP000614047"/>
    </source>
</evidence>
<organism evidence="3 4">
    <name type="scientific">Actinomadura viridis</name>
    <dbReference type="NCBI Taxonomy" id="58110"/>
    <lineage>
        <taxon>Bacteria</taxon>
        <taxon>Bacillati</taxon>
        <taxon>Actinomycetota</taxon>
        <taxon>Actinomycetes</taxon>
        <taxon>Streptosporangiales</taxon>
        <taxon>Thermomonosporaceae</taxon>
        <taxon>Actinomadura</taxon>
    </lineage>
</organism>
<evidence type="ECO:0000256" key="2">
    <source>
        <dbReference type="SAM" id="Phobius"/>
    </source>
</evidence>
<keyword evidence="2" id="KW-0812">Transmembrane</keyword>
<keyword evidence="2" id="KW-1133">Transmembrane helix</keyword>
<proteinExistence type="predicted"/>
<keyword evidence="4" id="KW-1185">Reference proteome</keyword>
<comment type="caution">
    <text evidence="3">The sequence shown here is derived from an EMBL/GenBank/DDBJ whole genome shotgun (WGS) entry which is preliminary data.</text>
</comment>
<feature type="compositionally biased region" description="Low complexity" evidence="1">
    <location>
        <begin position="90"/>
        <end position="105"/>
    </location>
</feature>
<name>A0A931GRN3_9ACTN</name>
<dbReference type="Proteomes" id="UP000614047">
    <property type="component" value="Unassembled WGS sequence"/>
</dbReference>
<dbReference type="RefSeq" id="WP_197015144.1">
    <property type="nucleotide sequence ID" value="NZ_BAABES010000018.1"/>
</dbReference>
<gene>
    <name evidence="3" type="ORF">IW256_007149</name>
</gene>
<protein>
    <submittedName>
        <fullName evidence="3">Uncharacterized protein</fullName>
    </submittedName>
</protein>
<evidence type="ECO:0000313" key="3">
    <source>
        <dbReference type="EMBL" id="MBG6093036.1"/>
    </source>
</evidence>
<sequence>MPKITDYVRAGFRRRRRPWHHTELPEWWDVAVWVGGVGVIALLVLSALFERDDPSAGPAAGGGGAPRYVVQTLDPRGPSATPGPGGGGASTAPTGSPPTGSAPAGVSAKDFTASAAVRVPVTGGGTTVVPAGARNVAAAAARATATGDWAGIPFIGAARPPAAPARPGSVVGTLTVADPTVTGNDQYRFSATIARDGTARPEAVQITVGRGPSGYAIRAA</sequence>
<keyword evidence="2" id="KW-0472">Membrane</keyword>